<dbReference type="Proteomes" id="UP000192907">
    <property type="component" value="Unassembled WGS sequence"/>
</dbReference>
<dbReference type="PANTHER" id="PTHR23525:SF1">
    <property type="entry name" value="NODULIN-LIKE DOMAIN-CONTAINING PROTEIN"/>
    <property type="match status" value="1"/>
</dbReference>
<dbReference type="STRING" id="1513793.SAMN06296036_11118"/>
<proteinExistence type="predicted"/>
<feature type="transmembrane region" description="Helical" evidence="4">
    <location>
        <begin position="214"/>
        <end position="239"/>
    </location>
</feature>
<sequence length="412" mass="46150">MSWLKSYGAISPVIKRLVLAEFFLQLMNTSYFMILNFFLVRHGYEDQLIAQMISYRFLAVMALSLPFGFFIPSRRLLPIFRTAACFIPISSVLILWAAPAQRHELLALGISLFGIATAAVQVIMVPFIMRNESEERRTEAIALHFTTWSVTSFLLGVVSFGSNAFLQEKLPESSVLMFFTALSLIGVVVAFLPMNEKRPDPDQAINFRSYDWAVIARVLAPSVVIGIGAGLTIPFINLFFLHVFSMEYDEFSMMGAISTLFVTIGNMYGPRLKKAYGYRVAITMTQSLAVLALVVLALTEQFKTLAIAFPLAVLCYLLRQPLMNMANPIVASFAMEYVGEKNREITSALQQAFWAGSWFFSTQIFRVLRAGGFSYTTIFLTTAAIYGIGVLWYHILIQKSDVRVDHATPLAS</sequence>
<dbReference type="RefSeq" id="WP_132320253.1">
    <property type="nucleotide sequence ID" value="NZ_FWZT01000011.1"/>
</dbReference>
<keyword evidence="3 4" id="KW-0472">Membrane</keyword>
<dbReference type="SUPFAM" id="SSF103473">
    <property type="entry name" value="MFS general substrate transporter"/>
    <property type="match status" value="1"/>
</dbReference>
<feature type="transmembrane region" description="Helical" evidence="4">
    <location>
        <begin position="105"/>
        <end position="129"/>
    </location>
</feature>
<feature type="transmembrane region" description="Helical" evidence="4">
    <location>
        <begin position="174"/>
        <end position="193"/>
    </location>
</feature>
<accession>A0A1Y6C4S1</accession>
<gene>
    <name evidence="5" type="ORF">SAMN06296036_11118</name>
</gene>
<dbReference type="OrthoDB" id="9810492at2"/>
<dbReference type="GO" id="GO:0022857">
    <property type="term" value="F:transmembrane transporter activity"/>
    <property type="evidence" value="ECO:0007669"/>
    <property type="project" value="InterPro"/>
</dbReference>
<keyword evidence="2 4" id="KW-1133">Transmembrane helix</keyword>
<evidence type="ECO:0000313" key="6">
    <source>
        <dbReference type="Proteomes" id="UP000192907"/>
    </source>
</evidence>
<keyword evidence="6" id="KW-1185">Reference proteome</keyword>
<feature type="transmembrane region" description="Helical" evidence="4">
    <location>
        <begin position="276"/>
        <end position="296"/>
    </location>
</feature>
<feature type="transmembrane region" description="Helical" evidence="4">
    <location>
        <begin position="79"/>
        <end position="99"/>
    </location>
</feature>
<dbReference type="Pfam" id="PF07690">
    <property type="entry name" value="MFS_1"/>
    <property type="match status" value="1"/>
</dbReference>
<dbReference type="PANTHER" id="PTHR23525">
    <property type="entry name" value="TRANSPORTER, PUTATIVE-RELATED"/>
    <property type="match status" value="1"/>
</dbReference>
<reference evidence="6" key="1">
    <citation type="submission" date="2017-04" db="EMBL/GenBank/DDBJ databases">
        <authorList>
            <person name="Varghese N."/>
            <person name="Submissions S."/>
        </authorList>
    </citation>
    <scope>NUCLEOTIDE SEQUENCE [LARGE SCALE GENOMIC DNA]</scope>
    <source>
        <strain evidence="6">RKEM611</strain>
    </source>
</reference>
<protein>
    <submittedName>
        <fullName evidence="5">Predicted arabinose efflux permease, MFS family</fullName>
    </submittedName>
</protein>
<dbReference type="InterPro" id="IPR011701">
    <property type="entry name" value="MFS"/>
</dbReference>
<feature type="transmembrane region" description="Helical" evidence="4">
    <location>
        <begin position="251"/>
        <end position="269"/>
    </location>
</feature>
<dbReference type="EMBL" id="FWZT01000011">
    <property type="protein sequence ID" value="SMF36298.1"/>
    <property type="molecule type" value="Genomic_DNA"/>
</dbReference>
<feature type="transmembrane region" description="Helical" evidence="4">
    <location>
        <begin position="141"/>
        <end position="162"/>
    </location>
</feature>
<dbReference type="InterPro" id="IPR036259">
    <property type="entry name" value="MFS_trans_sf"/>
</dbReference>
<feature type="transmembrane region" description="Helical" evidence="4">
    <location>
        <begin position="21"/>
        <end position="40"/>
    </location>
</feature>
<dbReference type="AlphaFoldDB" id="A0A1Y6C4S1"/>
<evidence type="ECO:0000256" key="2">
    <source>
        <dbReference type="ARBA" id="ARBA00022989"/>
    </source>
</evidence>
<name>A0A1Y6C4S1_9BACT</name>
<evidence type="ECO:0000256" key="3">
    <source>
        <dbReference type="ARBA" id="ARBA00023136"/>
    </source>
</evidence>
<organism evidence="5 6">
    <name type="scientific">Pseudobacteriovorax antillogorgiicola</name>
    <dbReference type="NCBI Taxonomy" id="1513793"/>
    <lineage>
        <taxon>Bacteria</taxon>
        <taxon>Pseudomonadati</taxon>
        <taxon>Bdellovibrionota</taxon>
        <taxon>Oligoflexia</taxon>
        <taxon>Oligoflexales</taxon>
        <taxon>Pseudobacteriovoracaceae</taxon>
        <taxon>Pseudobacteriovorax</taxon>
    </lineage>
</organism>
<evidence type="ECO:0000256" key="4">
    <source>
        <dbReference type="SAM" id="Phobius"/>
    </source>
</evidence>
<feature type="transmembrane region" description="Helical" evidence="4">
    <location>
        <begin position="373"/>
        <end position="395"/>
    </location>
</feature>
<feature type="transmembrane region" description="Helical" evidence="4">
    <location>
        <begin position="52"/>
        <end position="72"/>
    </location>
</feature>
<dbReference type="Gene3D" id="1.20.1250.20">
    <property type="entry name" value="MFS general substrate transporter like domains"/>
    <property type="match status" value="2"/>
</dbReference>
<evidence type="ECO:0000313" key="5">
    <source>
        <dbReference type="EMBL" id="SMF36298.1"/>
    </source>
</evidence>
<evidence type="ECO:0000256" key="1">
    <source>
        <dbReference type="ARBA" id="ARBA00022692"/>
    </source>
</evidence>
<keyword evidence="1 4" id="KW-0812">Transmembrane</keyword>